<comment type="caution">
    <text evidence="1">The sequence shown here is derived from an EMBL/GenBank/DDBJ whole genome shotgun (WGS) entry which is preliminary data.</text>
</comment>
<accession>A0A0F9M4F6</accession>
<feature type="non-terminal residue" evidence="1">
    <location>
        <position position="1"/>
    </location>
</feature>
<organism evidence="1">
    <name type="scientific">marine sediment metagenome</name>
    <dbReference type="NCBI Taxonomy" id="412755"/>
    <lineage>
        <taxon>unclassified sequences</taxon>
        <taxon>metagenomes</taxon>
        <taxon>ecological metagenomes</taxon>
    </lineage>
</organism>
<name>A0A0F9M4F6_9ZZZZ</name>
<reference evidence="1" key="1">
    <citation type="journal article" date="2015" name="Nature">
        <title>Complex archaea that bridge the gap between prokaryotes and eukaryotes.</title>
        <authorList>
            <person name="Spang A."/>
            <person name="Saw J.H."/>
            <person name="Jorgensen S.L."/>
            <person name="Zaremba-Niedzwiedzka K."/>
            <person name="Martijn J."/>
            <person name="Lind A.E."/>
            <person name="van Eijk R."/>
            <person name="Schleper C."/>
            <person name="Guy L."/>
            <person name="Ettema T.J."/>
        </authorList>
    </citation>
    <scope>NUCLEOTIDE SEQUENCE</scope>
</reference>
<dbReference type="AlphaFoldDB" id="A0A0F9M4F6"/>
<protein>
    <submittedName>
        <fullName evidence="1">Uncharacterized protein</fullName>
    </submittedName>
</protein>
<evidence type="ECO:0000313" key="1">
    <source>
        <dbReference type="EMBL" id="KKM94246.1"/>
    </source>
</evidence>
<sequence>PTWRPQCAAYRYLAIKKYDIGRVGSLRLKPDGGRAIFTEYTDEKADFAAFLNALMIAKYFQGGE</sequence>
<gene>
    <name evidence="1" type="ORF">LCGC14_1200380</name>
</gene>
<proteinExistence type="predicted"/>
<dbReference type="EMBL" id="LAZR01006165">
    <property type="protein sequence ID" value="KKM94246.1"/>
    <property type="molecule type" value="Genomic_DNA"/>
</dbReference>